<dbReference type="Gene3D" id="2.60.120.10">
    <property type="entry name" value="Jelly Rolls"/>
    <property type="match status" value="1"/>
</dbReference>
<dbReference type="AlphaFoldDB" id="A0A250KSE2"/>
<proteinExistence type="inferred from homology"/>
<keyword evidence="1 3" id="KW-0328">Glycosyltransferase</keyword>
<dbReference type="CDD" id="cd20296">
    <property type="entry name" value="cupin_PpnP-like"/>
    <property type="match status" value="1"/>
</dbReference>
<accession>A0A250KSE2</accession>
<comment type="catalytic activity">
    <reaction evidence="3">
        <text>a purine D-ribonucleoside + phosphate = a purine nucleobase + alpha-D-ribose 1-phosphate</text>
        <dbReference type="Rhea" id="RHEA:19805"/>
        <dbReference type="ChEBI" id="CHEBI:26386"/>
        <dbReference type="ChEBI" id="CHEBI:43474"/>
        <dbReference type="ChEBI" id="CHEBI:57720"/>
        <dbReference type="ChEBI" id="CHEBI:142355"/>
        <dbReference type="EC" id="2.4.2.1"/>
    </reaction>
</comment>
<name>A0A250KSE2_9GAMM</name>
<protein>
    <recommendedName>
        <fullName evidence="3">Pyrimidine/purine nucleoside phosphorylase</fullName>
        <ecNumber evidence="3">2.4.2.1</ecNumber>
        <ecNumber evidence="3">2.4.2.2</ecNumber>
    </recommendedName>
    <alternativeName>
        <fullName evidence="3">Adenosine phosphorylase</fullName>
    </alternativeName>
    <alternativeName>
        <fullName evidence="3">Cytidine phosphorylase</fullName>
    </alternativeName>
    <alternativeName>
        <fullName evidence="3">Guanosine phosphorylase</fullName>
    </alternativeName>
    <alternativeName>
        <fullName evidence="3">Inosine phosphorylase</fullName>
    </alternativeName>
    <alternativeName>
        <fullName evidence="3">Thymidine phosphorylase</fullName>
    </alternativeName>
    <alternativeName>
        <fullName evidence="3">Uridine phosphorylase</fullName>
    </alternativeName>
    <alternativeName>
        <fullName evidence="3">Xanthosine phosphorylase</fullName>
    </alternativeName>
</protein>
<comment type="catalytic activity">
    <reaction evidence="3">
        <text>inosine + phosphate = alpha-D-ribose 1-phosphate + hypoxanthine</text>
        <dbReference type="Rhea" id="RHEA:27646"/>
        <dbReference type="ChEBI" id="CHEBI:17368"/>
        <dbReference type="ChEBI" id="CHEBI:17596"/>
        <dbReference type="ChEBI" id="CHEBI:43474"/>
        <dbReference type="ChEBI" id="CHEBI:57720"/>
        <dbReference type="EC" id="2.4.2.1"/>
    </reaction>
</comment>
<comment type="function">
    <text evidence="3">Catalyzes the phosphorolysis of diverse nucleosides, yielding D-ribose 1-phosphate and the respective free bases. Can use uridine, adenosine, guanosine, cytidine, thymidine, inosine and xanthosine as substrates. Also catalyzes the reverse reactions.</text>
</comment>
<keyword evidence="5" id="KW-1185">Reference proteome</keyword>
<sequence>MSQFDNVSIIKQANVYFEGQCVSHTVLFPDGSRKTVGVIFPSTLTFNTAAPETMEINAGTCRVRLAGETEWKTFRAGDSFQVPGDSRFDIDVTEMLDYVCHFA</sequence>
<dbReference type="GO" id="GO:0005829">
    <property type="term" value="C:cytosol"/>
    <property type="evidence" value="ECO:0007669"/>
    <property type="project" value="TreeGrafter"/>
</dbReference>
<dbReference type="RefSeq" id="WP_119629958.1">
    <property type="nucleotide sequence ID" value="NZ_AP017928.1"/>
</dbReference>
<keyword evidence="2 3" id="KW-0808">Transferase</keyword>
<dbReference type="PANTHER" id="PTHR36540:SF1">
    <property type="entry name" value="PYRIMIDINE_PURINE NUCLEOSIDE PHOSPHORYLASE"/>
    <property type="match status" value="1"/>
</dbReference>
<dbReference type="OrthoDB" id="9793848at2"/>
<dbReference type="GO" id="GO:0004850">
    <property type="term" value="F:uridine phosphorylase activity"/>
    <property type="evidence" value="ECO:0007669"/>
    <property type="project" value="RHEA"/>
</dbReference>
<dbReference type="HAMAP" id="MF_01537">
    <property type="entry name" value="Nucleos_phosphorylase_PpnP"/>
    <property type="match status" value="1"/>
</dbReference>
<comment type="catalytic activity">
    <reaction evidence="3">
        <text>adenosine + phosphate = alpha-D-ribose 1-phosphate + adenine</text>
        <dbReference type="Rhea" id="RHEA:27642"/>
        <dbReference type="ChEBI" id="CHEBI:16335"/>
        <dbReference type="ChEBI" id="CHEBI:16708"/>
        <dbReference type="ChEBI" id="CHEBI:43474"/>
        <dbReference type="ChEBI" id="CHEBI:57720"/>
        <dbReference type="EC" id="2.4.2.1"/>
    </reaction>
</comment>
<dbReference type="PANTHER" id="PTHR36540">
    <property type="entry name" value="PYRIMIDINE/PURINE NUCLEOSIDE PHOSPHORYLASE"/>
    <property type="match status" value="1"/>
</dbReference>
<gene>
    <name evidence="3" type="primary">ppnP</name>
    <name evidence="4" type="ORF">sS8_2632</name>
</gene>
<dbReference type="GO" id="GO:0047975">
    <property type="term" value="F:guanosine phosphorylase activity"/>
    <property type="evidence" value="ECO:0007669"/>
    <property type="project" value="RHEA"/>
</dbReference>
<dbReference type="Proteomes" id="UP000266313">
    <property type="component" value="Chromosome"/>
</dbReference>
<dbReference type="EC" id="2.4.2.1" evidence="3"/>
<evidence type="ECO:0000313" key="5">
    <source>
        <dbReference type="Proteomes" id="UP000266313"/>
    </source>
</evidence>
<dbReference type="InterPro" id="IPR009664">
    <property type="entry name" value="Ppnp"/>
</dbReference>
<dbReference type="EMBL" id="AP017928">
    <property type="protein sequence ID" value="BBA34580.1"/>
    <property type="molecule type" value="Genomic_DNA"/>
</dbReference>
<dbReference type="Pfam" id="PF06865">
    <property type="entry name" value="Ppnp"/>
    <property type="match status" value="1"/>
</dbReference>
<evidence type="ECO:0000256" key="2">
    <source>
        <dbReference type="ARBA" id="ARBA00022679"/>
    </source>
</evidence>
<comment type="similarity">
    <text evidence="3">Belongs to the nucleoside phosphorylase PpnP family.</text>
</comment>
<dbReference type="InterPro" id="IPR014710">
    <property type="entry name" value="RmlC-like_jellyroll"/>
</dbReference>
<reference evidence="4 5" key="1">
    <citation type="submission" date="2016-12" db="EMBL/GenBank/DDBJ databases">
        <title>Genome sequencing of Methylocaldum marinum.</title>
        <authorList>
            <person name="Takeuchi M."/>
            <person name="Kamagata Y."/>
            <person name="Hiraoka S."/>
            <person name="Oshima K."/>
            <person name="Hattori M."/>
            <person name="Iwasaki W."/>
        </authorList>
    </citation>
    <scope>NUCLEOTIDE SEQUENCE [LARGE SCALE GENOMIC DNA]</scope>
    <source>
        <strain evidence="4 5">S8</strain>
    </source>
</reference>
<comment type="catalytic activity">
    <reaction evidence="3">
        <text>uridine + phosphate = alpha-D-ribose 1-phosphate + uracil</text>
        <dbReference type="Rhea" id="RHEA:24388"/>
        <dbReference type="ChEBI" id="CHEBI:16704"/>
        <dbReference type="ChEBI" id="CHEBI:17568"/>
        <dbReference type="ChEBI" id="CHEBI:43474"/>
        <dbReference type="ChEBI" id="CHEBI:57720"/>
        <dbReference type="EC" id="2.4.2.2"/>
    </reaction>
</comment>
<comment type="catalytic activity">
    <reaction evidence="3">
        <text>guanosine + phosphate = alpha-D-ribose 1-phosphate + guanine</text>
        <dbReference type="Rhea" id="RHEA:13233"/>
        <dbReference type="ChEBI" id="CHEBI:16235"/>
        <dbReference type="ChEBI" id="CHEBI:16750"/>
        <dbReference type="ChEBI" id="CHEBI:43474"/>
        <dbReference type="ChEBI" id="CHEBI:57720"/>
        <dbReference type="EC" id="2.4.2.1"/>
    </reaction>
</comment>
<evidence type="ECO:0000256" key="1">
    <source>
        <dbReference type="ARBA" id="ARBA00022676"/>
    </source>
</evidence>
<comment type="catalytic activity">
    <reaction evidence="3">
        <text>thymidine + phosphate = 2-deoxy-alpha-D-ribose 1-phosphate + thymine</text>
        <dbReference type="Rhea" id="RHEA:16037"/>
        <dbReference type="ChEBI" id="CHEBI:17748"/>
        <dbReference type="ChEBI" id="CHEBI:17821"/>
        <dbReference type="ChEBI" id="CHEBI:43474"/>
        <dbReference type="ChEBI" id="CHEBI:57259"/>
        <dbReference type="EC" id="2.4.2.2"/>
    </reaction>
</comment>
<evidence type="ECO:0000256" key="3">
    <source>
        <dbReference type="HAMAP-Rule" id="MF_01537"/>
    </source>
</evidence>
<dbReference type="SUPFAM" id="SSF51182">
    <property type="entry name" value="RmlC-like cupins"/>
    <property type="match status" value="1"/>
</dbReference>
<dbReference type="InterPro" id="IPR011051">
    <property type="entry name" value="RmlC_Cupin_sf"/>
</dbReference>
<evidence type="ECO:0000313" key="4">
    <source>
        <dbReference type="EMBL" id="BBA34580.1"/>
    </source>
</evidence>
<comment type="catalytic activity">
    <reaction evidence="3">
        <text>xanthosine + phosphate = alpha-D-ribose 1-phosphate + xanthine</text>
        <dbReference type="Rhea" id="RHEA:27638"/>
        <dbReference type="ChEBI" id="CHEBI:17712"/>
        <dbReference type="ChEBI" id="CHEBI:18107"/>
        <dbReference type="ChEBI" id="CHEBI:43474"/>
        <dbReference type="ChEBI" id="CHEBI:57720"/>
        <dbReference type="EC" id="2.4.2.1"/>
    </reaction>
</comment>
<comment type="catalytic activity">
    <reaction evidence="3">
        <text>cytidine + phosphate = cytosine + alpha-D-ribose 1-phosphate</text>
        <dbReference type="Rhea" id="RHEA:52540"/>
        <dbReference type="ChEBI" id="CHEBI:16040"/>
        <dbReference type="ChEBI" id="CHEBI:17562"/>
        <dbReference type="ChEBI" id="CHEBI:43474"/>
        <dbReference type="ChEBI" id="CHEBI:57720"/>
        <dbReference type="EC" id="2.4.2.2"/>
    </reaction>
</comment>
<dbReference type="KEGG" id="mmai:sS8_2632"/>
<dbReference type="GO" id="GO:0004731">
    <property type="term" value="F:purine-nucleoside phosphorylase activity"/>
    <property type="evidence" value="ECO:0007669"/>
    <property type="project" value="UniProtKB-UniRule"/>
</dbReference>
<dbReference type="GO" id="GO:0009032">
    <property type="term" value="F:thymidine phosphorylase activity"/>
    <property type="evidence" value="ECO:0007669"/>
    <property type="project" value="RHEA"/>
</dbReference>
<dbReference type="EC" id="2.4.2.2" evidence="3"/>
<organism evidence="4 5">
    <name type="scientific">Methylocaldum marinum</name>
    <dbReference type="NCBI Taxonomy" id="1432792"/>
    <lineage>
        <taxon>Bacteria</taxon>
        <taxon>Pseudomonadati</taxon>
        <taxon>Pseudomonadota</taxon>
        <taxon>Gammaproteobacteria</taxon>
        <taxon>Methylococcales</taxon>
        <taxon>Methylococcaceae</taxon>
        <taxon>Methylocaldum</taxon>
    </lineage>
</organism>